<proteinExistence type="predicted"/>
<evidence type="ECO:0000313" key="6">
    <source>
        <dbReference type="EMBL" id="PHO08678.1"/>
    </source>
</evidence>
<sequence>MANTKQIQELKDTLVIRREQIIKSIDGSRESINSLKDTECNDDYDYAEVSSDSFKEGIIANQQIKELDEIEDALKRIEKGKYGICEMCDELIAIGRLRAKPFAKFCTPCREIYEVEQQ</sequence>
<keyword evidence="7" id="KW-1185">Reference proteome</keyword>
<dbReference type="Gene3D" id="1.20.120.910">
    <property type="entry name" value="DksA, coiled-coil domain"/>
    <property type="match status" value="1"/>
</dbReference>
<dbReference type="PROSITE" id="PS51128">
    <property type="entry name" value="ZF_DKSA_2"/>
    <property type="match status" value="1"/>
</dbReference>
<dbReference type="PROSITE" id="PS01102">
    <property type="entry name" value="ZF_DKSA_1"/>
    <property type="match status" value="1"/>
</dbReference>
<dbReference type="RefSeq" id="WP_099335370.1">
    <property type="nucleotide sequence ID" value="NZ_CP042812.1"/>
</dbReference>
<keyword evidence="2" id="KW-0863">Zinc-finger</keyword>
<dbReference type="SUPFAM" id="SSF57716">
    <property type="entry name" value="Glucocorticoid receptor-like (DNA-binding domain)"/>
    <property type="match status" value="1"/>
</dbReference>
<evidence type="ECO:0000256" key="2">
    <source>
        <dbReference type="ARBA" id="ARBA00022771"/>
    </source>
</evidence>
<comment type="caution">
    <text evidence="6">The sequence shown here is derived from an EMBL/GenBank/DDBJ whole genome shotgun (WGS) entry which is preliminary data.</text>
</comment>
<organism evidence="6 7">
    <name type="scientific">Malaciobacter canalis</name>
    <dbReference type="NCBI Taxonomy" id="1912871"/>
    <lineage>
        <taxon>Bacteria</taxon>
        <taxon>Pseudomonadati</taxon>
        <taxon>Campylobacterota</taxon>
        <taxon>Epsilonproteobacteria</taxon>
        <taxon>Campylobacterales</taxon>
        <taxon>Arcobacteraceae</taxon>
        <taxon>Malaciobacter</taxon>
    </lineage>
</organism>
<evidence type="ECO:0000256" key="1">
    <source>
        <dbReference type="ARBA" id="ARBA00022723"/>
    </source>
</evidence>
<dbReference type="InterPro" id="IPR000962">
    <property type="entry name" value="Znf_DskA_TraR"/>
</dbReference>
<dbReference type="NCBIfam" id="NF033459">
    <property type="entry name" value="DksA_like"/>
    <property type="match status" value="1"/>
</dbReference>
<feature type="zinc finger region" description="dksA C4-type" evidence="4">
    <location>
        <begin position="85"/>
        <end position="109"/>
    </location>
</feature>
<keyword evidence="1" id="KW-0479">Metal-binding</keyword>
<evidence type="ECO:0000256" key="3">
    <source>
        <dbReference type="ARBA" id="ARBA00022833"/>
    </source>
</evidence>
<dbReference type="PANTHER" id="PTHR33823">
    <property type="entry name" value="RNA POLYMERASE-BINDING TRANSCRIPTION FACTOR DKSA-RELATED"/>
    <property type="match status" value="1"/>
</dbReference>
<dbReference type="EMBL" id="NWVW01000025">
    <property type="protein sequence ID" value="PHO08678.1"/>
    <property type="molecule type" value="Genomic_DNA"/>
</dbReference>
<keyword evidence="3" id="KW-0862">Zinc</keyword>
<dbReference type="Proteomes" id="UP000221384">
    <property type="component" value="Unassembled WGS sequence"/>
</dbReference>
<reference evidence="6 7" key="1">
    <citation type="submission" date="2017-09" db="EMBL/GenBank/DDBJ databases">
        <authorList>
            <person name="Perez-Cataluna A."/>
            <person name="Figueras M.J."/>
            <person name="Salas-Masso N."/>
        </authorList>
    </citation>
    <scope>NUCLEOTIDE SEQUENCE [LARGE SCALE GENOMIC DNA]</scope>
    <source>
        <strain evidence="6 7">F138-33</strain>
    </source>
</reference>
<feature type="domain" description="Zinc finger DksA/TraR C4-type" evidence="5">
    <location>
        <begin position="80"/>
        <end position="114"/>
    </location>
</feature>
<dbReference type="SUPFAM" id="SSF109635">
    <property type="entry name" value="DnaK suppressor protein DksA, alpha-hairpin domain"/>
    <property type="match status" value="1"/>
</dbReference>
<evidence type="ECO:0000313" key="7">
    <source>
        <dbReference type="Proteomes" id="UP000221384"/>
    </source>
</evidence>
<dbReference type="PANTHER" id="PTHR33823:SF4">
    <property type="entry name" value="GENERAL STRESS PROTEIN 16O"/>
    <property type="match status" value="1"/>
</dbReference>
<dbReference type="InterPro" id="IPR037187">
    <property type="entry name" value="DnaK_N"/>
</dbReference>
<accession>A0ABX4LQR9</accession>
<gene>
    <name evidence="6" type="ORF">CPG37_13350</name>
</gene>
<evidence type="ECO:0000256" key="4">
    <source>
        <dbReference type="PROSITE-ProRule" id="PRU00510"/>
    </source>
</evidence>
<protein>
    <submittedName>
        <fullName evidence="6">Molecular chaperone DnaK suppressor DksA</fullName>
    </submittedName>
</protein>
<dbReference type="Pfam" id="PF01258">
    <property type="entry name" value="zf-dskA_traR"/>
    <property type="match status" value="1"/>
</dbReference>
<name>A0ABX4LQR9_9BACT</name>
<evidence type="ECO:0000259" key="5">
    <source>
        <dbReference type="Pfam" id="PF01258"/>
    </source>
</evidence>
<dbReference type="InterPro" id="IPR020458">
    <property type="entry name" value="Znf_DskA_TraR_CS"/>
</dbReference>